<evidence type="ECO:0000313" key="2">
    <source>
        <dbReference type="EMBL" id="KAK4003619.1"/>
    </source>
</evidence>
<feature type="region of interest" description="Disordered" evidence="1">
    <location>
        <begin position="58"/>
        <end position="84"/>
    </location>
</feature>
<comment type="caution">
    <text evidence="2">The sequence shown here is derived from an EMBL/GenBank/DDBJ whole genome shotgun (WGS) entry which is preliminary data.</text>
</comment>
<reference evidence="2 3" key="1">
    <citation type="journal article" date="2023" name="Nucleic Acids Res.">
        <title>The hologenome of Daphnia magna reveals possible DNA methylation and microbiome-mediated evolution of the host genome.</title>
        <authorList>
            <person name="Chaturvedi A."/>
            <person name="Li X."/>
            <person name="Dhandapani V."/>
            <person name="Marshall H."/>
            <person name="Kissane S."/>
            <person name="Cuenca-Cambronero M."/>
            <person name="Asole G."/>
            <person name="Calvet F."/>
            <person name="Ruiz-Romero M."/>
            <person name="Marangio P."/>
            <person name="Guigo R."/>
            <person name="Rago D."/>
            <person name="Mirbahai L."/>
            <person name="Eastwood N."/>
            <person name="Colbourne J.K."/>
            <person name="Zhou J."/>
            <person name="Mallon E."/>
            <person name="Orsini L."/>
        </authorList>
    </citation>
    <scope>NUCLEOTIDE SEQUENCE [LARGE SCALE GENOMIC DNA]</scope>
    <source>
        <strain evidence="2">LRV0_1</strain>
    </source>
</reference>
<proteinExistence type="predicted"/>
<sequence length="84" mass="9690">MTASRNFSLKIVRTLLSDNSTPMPDNRTPAIVIKYQMPDSRTLTTDIRTLYVVPRHPTVEPHYPTVEPHNPTIERYGDSRTPRQ</sequence>
<feature type="compositionally biased region" description="Basic and acidic residues" evidence="1">
    <location>
        <begin position="75"/>
        <end position="84"/>
    </location>
</feature>
<gene>
    <name evidence="2" type="ORF">OUZ56_005376</name>
</gene>
<accession>A0ABQ9YSL5</accession>
<evidence type="ECO:0000256" key="1">
    <source>
        <dbReference type="SAM" id="MobiDB-lite"/>
    </source>
</evidence>
<keyword evidence="3" id="KW-1185">Reference proteome</keyword>
<evidence type="ECO:0000313" key="3">
    <source>
        <dbReference type="Proteomes" id="UP001234178"/>
    </source>
</evidence>
<organism evidence="2 3">
    <name type="scientific">Daphnia magna</name>
    <dbReference type="NCBI Taxonomy" id="35525"/>
    <lineage>
        <taxon>Eukaryota</taxon>
        <taxon>Metazoa</taxon>
        <taxon>Ecdysozoa</taxon>
        <taxon>Arthropoda</taxon>
        <taxon>Crustacea</taxon>
        <taxon>Branchiopoda</taxon>
        <taxon>Diplostraca</taxon>
        <taxon>Cladocera</taxon>
        <taxon>Anomopoda</taxon>
        <taxon>Daphniidae</taxon>
        <taxon>Daphnia</taxon>
    </lineage>
</organism>
<dbReference type="Proteomes" id="UP001234178">
    <property type="component" value="Unassembled WGS sequence"/>
</dbReference>
<protein>
    <submittedName>
        <fullName evidence="2">Uncharacterized protein</fullName>
    </submittedName>
</protein>
<name>A0ABQ9YSL5_9CRUS</name>
<dbReference type="EMBL" id="JAOYFB010000001">
    <property type="protein sequence ID" value="KAK4003619.1"/>
    <property type="molecule type" value="Genomic_DNA"/>
</dbReference>